<evidence type="ECO:0000313" key="2">
    <source>
        <dbReference type="Proteomes" id="UP000184774"/>
    </source>
</evidence>
<dbReference type="InterPro" id="IPR016032">
    <property type="entry name" value="Sig_transdc_resp-reg_C-effctor"/>
</dbReference>
<dbReference type="EMBL" id="FSSB01000062">
    <property type="protein sequence ID" value="SIO96901.1"/>
    <property type="molecule type" value="Genomic_DNA"/>
</dbReference>
<dbReference type="OrthoDB" id="6479761at2"/>
<name>A0A1N6MBT8_9VIBR</name>
<evidence type="ECO:0000313" key="1">
    <source>
        <dbReference type="EMBL" id="SIO96901.1"/>
    </source>
</evidence>
<dbReference type="AlphaFoldDB" id="A0A1N6MBT8"/>
<dbReference type="GO" id="GO:0003677">
    <property type="term" value="F:DNA binding"/>
    <property type="evidence" value="ECO:0007669"/>
    <property type="project" value="InterPro"/>
</dbReference>
<dbReference type="RefSeq" id="WP_074375286.1">
    <property type="nucleotide sequence ID" value="NZ_AP024907.1"/>
</dbReference>
<gene>
    <name evidence="1" type="ORF">VSP9026_04727</name>
</gene>
<dbReference type="SUPFAM" id="SSF46894">
    <property type="entry name" value="C-terminal effector domain of the bipartite response regulators"/>
    <property type="match status" value="1"/>
</dbReference>
<dbReference type="Proteomes" id="UP000184774">
    <property type="component" value="Unassembled WGS sequence"/>
</dbReference>
<accession>A0A1N6MBT8</accession>
<protein>
    <submittedName>
        <fullName evidence="1">Uncharacterized protein</fullName>
    </submittedName>
</protein>
<reference evidence="1 2" key="1">
    <citation type="submission" date="2016-12" db="EMBL/GenBank/DDBJ databases">
        <authorList>
            <person name="Song W.-J."/>
            <person name="Kurnit D.M."/>
        </authorList>
    </citation>
    <scope>NUCLEOTIDE SEQUENCE [LARGE SCALE GENOMIC DNA]</scope>
    <source>
        <strain evidence="1 2">CECT 9026</strain>
    </source>
</reference>
<organism evidence="1 2">
    <name type="scientific">Vibrio spartinae</name>
    <dbReference type="NCBI Taxonomy" id="1918945"/>
    <lineage>
        <taxon>Bacteria</taxon>
        <taxon>Pseudomonadati</taxon>
        <taxon>Pseudomonadota</taxon>
        <taxon>Gammaproteobacteria</taxon>
        <taxon>Vibrionales</taxon>
        <taxon>Vibrionaceae</taxon>
        <taxon>Vibrio</taxon>
    </lineage>
</organism>
<proteinExistence type="predicted"/>
<sequence length="247" mass="28781">MDVSSIEMAKACTQFGRLVSKIYDDAIHISYSVVSLDTREIYTLSTDYDWHLSYWDQGLNKTVGKRISPGLSSWRDKDEEYHHLLRKHRIPDKVDYTWLCPQRAEIVSLACRHQLTSQESHQLAVLRPYLAYHAHKLWLKHQVATLPYQSMPVSSDTPDTHMYDQNHFRFGDIVLTAKEVSTIRLLLSFHSPKEIAWQHHCSESAERKRIETIKRKINCTGNRATFFQLLHKHGILDACLDVYTTSL</sequence>
<dbReference type="GO" id="GO:0006355">
    <property type="term" value="P:regulation of DNA-templated transcription"/>
    <property type="evidence" value="ECO:0007669"/>
    <property type="project" value="InterPro"/>
</dbReference>